<reference evidence="5 6" key="1">
    <citation type="journal article" date="2012" name="J. Bacteriol.">
        <title>Complete Genome Sequence of Mycobacterium vaccae Type Strain ATCC 25954.</title>
        <authorList>
            <person name="Ho Y.S."/>
            <person name="Adroub S.A."/>
            <person name="Abadi M."/>
            <person name="Al Alwan B."/>
            <person name="Alkhateeb R."/>
            <person name="Gao G."/>
            <person name="Ragab A."/>
            <person name="Ali S."/>
            <person name="van Soolingen D."/>
            <person name="Bitter W."/>
            <person name="Pain A."/>
            <person name="Abdallah A.M."/>
        </authorList>
    </citation>
    <scope>NUCLEOTIDE SEQUENCE [LARGE SCALE GENOMIC DNA]</scope>
    <source>
        <strain evidence="5 6">ATCC 25954</strain>
    </source>
</reference>
<feature type="domain" description="Purine catabolism PurC-like" evidence="2">
    <location>
        <begin position="9"/>
        <end position="123"/>
    </location>
</feature>
<dbReference type="HOGENOM" id="CLU_017436_4_1_11"/>
<dbReference type="Proteomes" id="UP000006072">
    <property type="component" value="Unassembled WGS sequence"/>
</dbReference>
<keyword evidence="6" id="KW-1185">Reference proteome</keyword>
<dbReference type="eggNOG" id="COG2508">
    <property type="taxonomic scope" value="Bacteria"/>
</dbReference>
<dbReference type="InterPro" id="IPR041522">
    <property type="entry name" value="CdaR_GGDEF"/>
</dbReference>
<name>K0UF84_MYCVA</name>
<evidence type="ECO:0000259" key="3">
    <source>
        <dbReference type="Pfam" id="PF13556"/>
    </source>
</evidence>
<dbReference type="Pfam" id="PF07905">
    <property type="entry name" value="PucR"/>
    <property type="match status" value="1"/>
</dbReference>
<dbReference type="InterPro" id="IPR042070">
    <property type="entry name" value="PucR_C-HTH_sf"/>
</dbReference>
<dbReference type="PANTHER" id="PTHR33744:SF1">
    <property type="entry name" value="DNA-BINDING TRANSCRIPTIONAL ACTIVATOR ADER"/>
    <property type="match status" value="1"/>
</dbReference>
<feature type="domain" description="CdaR GGDEF-like" evidence="4">
    <location>
        <begin position="287"/>
        <end position="383"/>
    </location>
</feature>
<dbReference type="Pfam" id="PF13556">
    <property type="entry name" value="HTH_30"/>
    <property type="match status" value="1"/>
</dbReference>
<dbReference type="Gene3D" id="1.10.10.2840">
    <property type="entry name" value="PucR C-terminal helix-turn-helix domain"/>
    <property type="match status" value="1"/>
</dbReference>
<dbReference type="InterPro" id="IPR012914">
    <property type="entry name" value="PucR_dom"/>
</dbReference>
<dbReference type="PANTHER" id="PTHR33744">
    <property type="entry name" value="CARBOHYDRATE DIACID REGULATOR"/>
    <property type="match status" value="1"/>
</dbReference>
<proteinExistence type="inferred from homology"/>
<accession>K0UF84</accession>
<evidence type="ECO:0000259" key="2">
    <source>
        <dbReference type="Pfam" id="PF07905"/>
    </source>
</evidence>
<dbReference type="InterPro" id="IPR051448">
    <property type="entry name" value="CdaR-like_regulators"/>
</dbReference>
<protein>
    <submittedName>
        <fullName evidence="5">Purine catabolism PurC domain-containing protein</fullName>
    </submittedName>
</protein>
<dbReference type="AlphaFoldDB" id="K0UF84"/>
<evidence type="ECO:0000313" key="6">
    <source>
        <dbReference type="Proteomes" id="UP000006072"/>
    </source>
</evidence>
<comment type="similarity">
    <text evidence="1">Belongs to the CdaR family.</text>
</comment>
<gene>
    <name evidence="5" type="ORF">MVAC_24945</name>
</gene>
<evidence type="ECO:0000256" key="1">
    <source>
        <dbReference type="ARBA" id="ARBA00006754"/>
    </source>
</evidence>
<evidence type="ECO:0000313" key="5">
    <source>
        <dbReference type="EMBL" id="EJZ05516.1"/>
    </source>
</evidence>
<dbReference type="EMBL" id="ALQA01000078">
    <property type="protein sequence ID" value="EJZ05516.1"/>
    <property type="molecule type" value="Genomic_DNA"/>
</dbReference>
<dbReference type="RefSeq" id="WP_003929008.1">
    <property type="nucleotide sequence ID" value="NZ_JH814684.1"/>
</dbReference>
<feature type="domain" description="PucR C-terminal helix-turn-helix" evidence="3">
    <location>
        <begin position="427"/>
        <end position="485"/>
    </location>
</feature>
<evidence type="ECO:0000259" key="4">
    <source>
        <dbReference type="Pfam" id="PF17853"/>
    </source>
</evidence>
<dbReference type="InterPro" id="IPR025736">
    <property type="entry name" value="PucR_C-HTH_dom"/>
</dbReference>
<sequence length="501" mass="52552">MITARSLCQDENLGLLLVAGAQAADRPIEWPHAIELADPTPYLAGGELVMTTGINIGADAAAQRDYVARLAAAGTAALAVDTGTTLAEVPAGVLAAGDEHGVPILRVPASTPFIAIARVVIDAVRADQLRSVQRVVDQQEVLARATLRGGIPGVVGELADCLSAVVVAVAADGRELAAGGSTDAELISSLSETARRARDRGGLVTPHGDGWLTVQRMRAAQAVRGHLVVRTSEPLSDADRLLVAHAVSLISIALEKPARVQDAEQRLRSALTRQLLAGRETVDEGLLRYFGFVPDGDVVVVVLQHMGPVLAAEEAVGRRLADAGPYLMTTADREIVIVVPADGSAGRVRTLIGSQRGPSGGVSRAVPIAEVATGVEQARIAAESTAGQFTEFADLGPLAALLDSRAPGELRLLASVLDPLRDADEDLVATLAAFLRHNGQAEAAAAELQVHRHTLRNRMRRIGQLLGDDLTSADSRTQLWLAVRASQLLRSRRGPADHSGR</sequence>
<organism evidence="5 6">
    <name type="scientific">Mycolicibacterium vaccae ATCC 25954</name>
    <dbReference type="NCBI Taxonomy" id="1194972"/>
    <lineage>
        <taxon>Bacteria</taxon>
        <taxon>Bacillati</taxon>
        <taxon>Actinomycetota</taxon>
        <taxon>Actinomycetes</taxon>
        <taxon>Mycobacteriales</taxon>
        <taxon>Mycobacteriaceae</taxon>
        <taxon>Mycolicibacterium</taxon>
    </lineage>
</organism>
<dbReference type="Pfam" id="PF17853">
    <property type="entry name" value="GGDEF_2"/>
    <property type="match status" value="1"/>
</dbReference>
<comment type="caution">
    <text evidence="5">The sequence shown here is derived from an EMBL/GenBank/DDBJ whole genome shotgun (WGS) entry which is preliminary data.</text>
</comment>